<evidence type="ECO:0000256" key="3">
    <source>
        <dbReference type="ARBA" id="ARBA00022691"/>
    </source>
</evidence>
<accession>A0ABS2LFT2</accession>
<dbReference type="InterPro" id="IPR050390">
    <property type="entry name" value="C5-Methyltransferase"/>
</dbReference>
<evidence type="ECO:0000256" key="1">
    <source>
        <dbReference type="ARBA" id="ARBA00022603"/>
    </source>
</evidence>
<evidence type="ECO:0000256" key="5">
    <source>
        <dbReference type="PROSITE-ProRule" id="PRU01016"/>
    </source>
</evidence>
<name>A0ABS2LFT2_9CELL</name>
<comment type="catalytic activity">
    <reaction evidence="7">
        <text>a 2'-deoxycytidine in DNA + S-adenosyl-L-methionine = a 5-methyl-2'-deoxycytidine in DNA + S-adenosyl-L-homocysteine + H(+)</text>
        <dbReference type="Rhea" id="RHEA:13681"/>
        <dbReference type="Rhea" id="RHEA-COMP:11369"/>
        <dbReference type="Rhea" id="RHEA-COMP:11370"/>
        <dbReference type="ChEBI" id="CHEBI:15378"/>
        <dbReference type="ChEBI" id="CHEBI:57856"/>
        <dbReference type="ChEBI" id="CHEBI:59789"/>
        <dbReference type="ChEBI" id="CHEBI:85452"/>
        <dbReference type="ChEBI" id="CHEBI:85454"/>
        <dbReference type="EC" id="2.1.1.37"/>
    </reaction>
</comment>
<evidence type="ECO:0000256" key="4">
    <source>
        <dbReference type="ARBA" id="ARBA00022747"/>
    </source>
</evidence>
<dbReference type="EMBL" id="JAFBBO010000001">
    <property type="protein sequence ID" value="MBM7479291.1"/>
    <property type="molecule type" value="Genomic_DNA"/>
</dbReference>
<keyword evidence="4" id="KW-0680">Restriction system</keyword>
<feature type="active site" evidence="5">
    <location>
        <position position="100"/>
    </location>
</feature>
<dbReference type="EC" id="2.1.1.37" evidence="7"/>
<dbReference type="PANTHER" id="PTHR10629:SF52">
    <property type="entry name" value="DNA (CYTOSINE-5)-METHYLTRANSFERASE 1"/>
    <property type="match status" value="1"/>
</dbReference>
<comment type="caution">
    <text evidence="8">The sequence shown here is derived from an EMBL/GenBank/DDBJ whole genome shotgun (WGS) entry which is preliminary data.</text>
</comment>
<dbReference type="Pfam" id="PF00145">
    <property type="entry name" value="DNA_methylase"/>
    <property type="match status" value="1"/>
</dbReference>
<dbReference type="RefSeq" id="WP_205307251.1">
    <property type="nucleotide sequence ID" value="NZ_BAAAVF010000004.1"/>
</dbReference>
<proteinExistence type="inferred from homology"/>
<evidence type="ECO:0000256" key="2">
    <source>
        <dbReference type="ARBA" id="ARBA00022679"/>
    </source>
</evidence>
<dbReference type="SUPFAM" id="SSF53335">
    <property type="entry name" value="S-adenosyl-L-methionine-dependent methyltransferases"/>
    <property type="match status" value="1"/>
</dbReference>
<dbReference type="PROSITE" id="PS51679">
    <property type="entry name" value="SAM_MT_C5"/>
    <property type="match status" value="1"/>
</dbReference>
<dbReference type="GO" id="GO:0003886">
    <property type="term" value="F:DNA (cytosine-5-)-methyltransferase activity"/>
    <property type="evidence" value="ECO:0007669"/>
    <property type="project" value="UniProtKB-EC"/>
</dbReference>
<evidence type="ECO:0000313" key="8">
    <source>
        <dbReference type="EMBL" id="MBM7479291.1"/>
    </source>
</evidence>
<sequence>MTPTPDFRPVAVDLYAGAGGLSFGMEQAGFDVLTAAEFDPIHALTHRYNMPATPVLCSDLSENAVDTTSKMILSLVEDAWRTSGRQGKVQIDAVVGGPPCQGFSVGGVRDSADDRNDQLLRFVDLVVSLKPKVFCLENVAGLLESRFSPIRDEAIRRLTVEGGYSLAGLDTAVNASDYGVPQSRRRVLILGTSLDDVPEISDFRSAAPLVGDALEGLPDLARYRRLLRSDEVILRDADYAALVSVESKYARQIVGVETDPLDKSYPRAYSAHSLTGSLRTVHTKKTVQRFSRTPQGKAEPISRLFRLDPAGFARTLRAGTGTDRGSHTSPRPIHPYKNRVVTVREAARLHGYPDWFRFHTTNWHGHRQVGNSVPPPLGAAAGRALISALGITLIDRPNEVLELGRPEWLRMSGVEAAKVIGIADLARSFD</sequence>
<evidence type="ECO:0000256" key="7">
    <source>
        <dbReference type="RuleBase" id="RU000417"/>
    </source>
</evidence>
<dbReference type="NCBIfam" id="TIGR00675">
    <property type="entry name" value="dcm"/>
    <property type="match status" value="1"/>
</dbReference>
<dbReference type="PROSITE" id="PS00094">
    <property type="entry name" value="C5_MTASE_1"/>
    <property type="match status" value="1"/>
</dbReference>
<organism evidence="8 9">
    <name type="scientific">Oerskovia jenensis</name>
    <dbReference type="NCBI Taxonomy" id="162169"/>
    <lineage>
        <taxon>Bacteria</taxon>
        <taxon>Bacillati</taxon>
        <taxon>Actinomycetota</taxon>
        <taxon>Actinomycetes</taxon>
        <taxon>Micrococcales</taxon>
        <taxon>Cellulomonadaceae</taxon>
        <taxon>Oerskovia</taxon>
    </lineage>
</organism>
<protein>
    <recommendedName>
        <fullName evidence="7">Cytosine-specific methyltransferase</fullName>
        <ecNumber evidence="7">2.1.1.37</ecNumber>
    </recommendedName>
</protein>
<dbReference type="InterPro" id="IPR029063">
    <property type="entry name" value="SAM-dependent_MTases_sf"/>
</dbReference>
<evidence type="ECO:0000313" key="9">
    <source>
        <dbReference type="Proteomes" id="UP000698059"/>
    </source>
</evidence>
<keyword evidence="9" id="KW-1185">Reference proteome</keyword>
<dbReference type="Proteomes" id="UP000698059">
    <property type="component" value="Unassembled WGS sequence"/>
</dbReference>
<dbReference type="InterPro" id="IPR018117">
    <property type="entry name" value="C5_DNA_meth_AS"/>
</dbReference>
<keyword evidence="2 5" id="KW-0808">Transferase</keyword>
<evidence type="ECO:0000256" key="6">
    <source>
        <dbReference type="RuleBase" id="RU000416"/>
    </source>
</evidence>
<keyword evidence="1 5" id="KW-0489">Methyltransferase</keyword>
<keyword evidence="3 5" id="KW-0949">S-adenosyl-L-methionine</keyword>
<dbReference type="PANTHER" id="PTHR10629">
    <property type="entry name" value="CYTOSINE-SPECIFIC METHYLTRANSFERASE"/>
    <property type="match status" value="1"/>
</dbReference>
<dbReference type="PRINTS" id="PR00105">
    <property type="entry name" value="C5METTRFRASE"/>
</dbReference>
<dbReference type="GO" id="GO:0032259">
    <property type="term" value="P:methylation"/>
    <property type="evidence" value="ECO:0007669"/>
    <property type="project" value="UniProtKB-KW"/>
</dbReference>
<dbReference type="Gene3D" id="3.40.50.150">
    <property type="entry name" value="Vaccinia Virus protein VP39"/>
    <property type="match status" value="1"/>
</dbReference>
<dbReference type="Gene3D" id="3.90.120.10">
    <property type="entry name" value="DNA Methylase, subunit A, domain 2"/>
    <property type="match status" value="1"/>
</dbReference>
<dbReference type="InterPro" id="IPR001525">
    <property type="entry name" value="C5_MeTfrase"/>
</dbReference>
<reference evidence="8 9" key="1">
    <citation type="submission" date="2021-01" db="EMBL/GenBank/DDBJ databases">
        <title>Sequencing the genomes of 1000 actinobacteria strains.</title>
        <authorList>
            <person name="Klenk H.-P."/>
        </authorList>
    </citation>
    <scope>NUCLEOTIDE SEQUENCE [LARGE SCALE GENOMIC DNA]</scope>
    <source>
        <strain evidence="8 9">DSM 46000</strain>
    </source>
</reference>
<gene>
    <name evidence="8" type="ORF">JOD49_002211</name>
</gene>
<comment type="similarity">
    <text evidence="5 6">Belongs to the class I-like SAM-binding methyltransferase superfamily. C5-methyltransferase family.</text>
</comment>